<dbReference type="PANTHER" id="PTHR35889">
    <property type="entry name" value="CYCLOINULO-OLIGOSACCHARIDE FRUCTANOTRANSFERASE-RELATED"/>
    <property type="match status" value="1"/>
</dbReference>
<gene>
    <name evidence="7" type="ORF">FC093_07780</name>
</gene>
<evidence type="ECO:0000256" key="1">
    <source>
        <dbReference type="ARBA" id="ARBA00022617"/>
    </source>
</evidence>
<feature type="domain" description="Cytochrome c" evidence="6">
    <location>
        <begin position="158"/>
        <end position="279"/>
    </location>
</feature>
<dbReference type="InterPro" id="IPR036909">
    <property type="entry name" value="Cyt_c-like_dom_sf"/>
</dbReference>
<evidence type="ECO:0000313" key="7">
    <source>
        <dbReference type="EMBL" id="TKK69207.1"/>
    </source>
</evidence>
<dbReference type="GO" id="GO:0009055">
    <property type="term" value="F:electron transfer activity"/>
    <property type="evidence" value="ECO:0007669"/>
    <property type="project" value="InterPro"/>
</dbReference>
<comment type="caution">
    <text evidence="7">The sequence shown here is derived from an EMBL/GenBank/DDBJ whole genome shotgun (WGS) entry which is preliminary data.</text>
</comment>
<feature type="transmembrane region" description="Helical" evidence="5">
    <location>
        <begin position="138"/>
        <end position="158"/>
    </location>
</feature>
<name>A0A4U3L6F6_9BACT</name>
<reference evidence="7 8" key="1">
    <citation type="submission" date="2019-05" db="EMBL/GenBank/DDBJ databases">
        <title>Panacibacter sp. strain 17mud1-8 Genome sequencing and assembly.</title>
        <authorList>
            <person name="Chhetri G."/>
        </authorList>
    </citation>
    <scope>NUCLEOTIDE SEQUENCE [LARGE SCALE GENOMIC DNA]</scope>
    <source>
        <strain evidence="7 8">17mud1-8</strain>
    </source>
</reference>
<dbReference type="SUPFAM" id="SSF46626">
    <property type="entry name" value="Cytochrome c"/>
    <property type="match status" value="1"/>
</dbReference>
<feature type="transmembrane region" description="Helical" evidence="5">
    <location>
        <begin position="78"/>
        <end position="98"/>
    </location>
</feature>
<dbReference type="InterPro" id="IPR032675">
    <property type="entry name" value="LRR_dom_sf"/>
</dbReference>
<keyword evidence="5" id="KW-0472">Membrane</keyword>
<keyword evidence="8" id="KW-1185">Reference proteome</keyword>
<dbReference type="InterPro" id="IPR026876">
    <property type="entry name" value="Fn3_assoc_repeat"/>
</dbReference>
<proteinExistence type="predicted"/>
<dbReference type="Proteomes" id="UP000305848">
    <property type="component" value="Unassembled WGS sequence"/>
</dbReference>
<feature type="transmembrane region" description="Helical" evidence="5">
    <location>
        <begin position="110"/>
        <end position="126"/>
    </location>
</feature>
<keyword evidence="1 4" id="KW-0349">Heme</keyword>
<dbReference type="PANTHER" id="PTHR35889:SF3">
    <property type="entry name" value="F-BOX DOMAIN-CONTAINING PROTEIN"/>
    <property type="match status" value="1"/>
</dbReference>
<keyword evidence="5" id="KW-1133">Transmembrane helix</keyword>
<dbReference type="GO" id="GO:0046872">
    <property type="term" value="F:metal ion binding"/>
    <property type="evidence" value="ECO:0007669"/>
    <property type="project" value="UniProtKB-KW"/>
</dbReference>
<dbReference type="AlphaFoldDB" id="A0A4U3L6F6"/>
<evidence type="ECO:0000256" key="3">
    <source>
        <dbReference type="ARBA" id="ARBA00023004"/>
    </source>
</evidence>
<dbReference type="Pfam" id="PF07635">
    <property type="entry name" value="PSCyt1"/>
    <property type="match status" value="1"/>
</dbReference>
<dbReference type="InterPro" id="IPR009056">
    <property type="entry name" value="Cyt_c-like_dom"/>
</dbReference>
<dbReference type="OrthoDB" id="713772at2"/>
<dbReference type="InterPro" id="IPR011429">
    <property type="entry name" value="Cyt_c_Planctomycete-type"/>
</dbReference>
<keyword evidence="5" id="KW-0812">Transmembrane</keyword>
<dbReference type="Pfam" id="PF13287">
    <property type="entry name" value="Fn3_assoc"/>
    <property type="match status" value="1"/>
</dbReference>
<dbReference type="GO" id="GO:0020037">
    <property type="term" value="F:heme binding"/>
    <property type="evidence" value="ECO:0007669"/>
    <property type="project" value="InterPro"/>
</dbReference>
<organism evidence="7 8">
    <name type="scientific">Ilyomonas limi</name>
    <dbReference type="NCBI Taxonomy" id="2575867"/>
    <lineage>
        <taxon>Bacteria</taxon>
        <taxon>Pseudomonadati</taxon>
        <taxon>Bacteroidota</taxon>
        <taxon>Chitinophagia</taxon>
        <taxon>Chitinophagales</taxon>
        <taxon>Chitinophagaceae</taxon>
        <taxon>Ilyomonas</taxon>
    </lineage>
</organism>
<evidence type="ECO:0000313" key="8">
    <source>
        <dbReference type="Proteomes" id="UP000305848"/>
    </source>
</evidence>
<evidence type="ECO:0000259" key="6">
    <source>
        <dbReference type="PROSITE" id="PS51007"/>
    </source>
</evidence>
<dbReference type="PROSITE" id="PS51007">
    <property type="entry name" value="CYTC"/>
    <property type="match status" value="1"/>
</dbReference>
<evidence type="ECO:0000256" key="2">
    <source>
        <dbReference type="ARBA" id="ARBA00022723"/>
    </source>
</evidence>
<accession>A0A4U3L6F6</accession>
<dbReference type="SUPFAM" id="SSF52047">
    <property type="entry name" value="RNI-like"/>
    <property type="match status" value="1"/>
</dbReference>
<sequence length="716" mass="79730">MKFKNIAAASLIPLNTLLLFLLIAGDRVVVPAWLQVFGRMHPLFLHFPIVLILLYVVFVLAVPKVYKVEKWYTTLAEVFLLSAAFTASLTALMGLFLSREPGYDVDALQLHKYTGVLTALVLFIMYQLHDWLQRYSNVLKVGVGIAALVVIYTGHLGADITHGDNFVTAPIIHQEVKQRAALEDAFVYADLVEPILQDKCMGCHNSNKSKGELAMDTKDLLLKGGKDGKLWDTTKPDMGLLMTRIHLPEEEKEHMPPAGKPQLTENEMTILYAWIKSGAEFDKKVTDLSPTDTLRILAGKVLKSSADEQYAFAPADEKEISKLNNNNRVITPLAIGSPALAVNFFNKPFYNKKALEELAPVKDKIVELNLDNMPVKDEDLKVISGFSNLRKLNLNFSDVTGSTLSELGKLQFLRSISLSGTAVKASQLTALANLPKLRAVYLWNTTAASGDVQLLESKNKNIVYQTGFTGDTVVLKLNPPVVENEEQVISKAEPLRLKHYVNGTTIRYTLDGTEPDSIHSPVYNSNVMLDNNVTVKAKAYKKGWISSDIIEQHFYKSSYEPDSAVLLTQPDKSRAASGAKTLIDLQKGSLNFGDGKWLGYRDKPVLATFYFPQTITAKNISFSMLENVDAYIFPPQQITVWASTDGKQWKTLGNITPKQPEQKDKDANRLISAECTFPPTALQYIKFEAKPVEALPAWHRGKGDKGWVFMDEVFVN</sequence>
<dbReference type="RefSeq" id="WP_137261203.1">
    <property type="nucleotide sequence ID" value="NZ_SZQL01000005.1"/>
</dbReference>
<protein>
    <recommendedName>
        <fullName evidence="6">Cytochrome c domain-containing protein</fullName>
    </recommendedName>
</protein>
<evidence type="ECO:0000256" key="4">
    <source>
        <dbReference type="PROSITE-ProRule" id="PRU00433"/>
    </source>
</evidence>
<dbReference type="EMBL" id="SZQL01000005">
    <property type="protein sequence ID" value="TKK69207.1"/>
    <property type="molecule type" value="Genomic_DNA"/>
</dbReference>
<keyword evidence="3 4" id="KW-0408">Iron</keyword>
<feature type="transmembrane region" description="Helical" evidence="5">
    <location>
        <begin position="47"/>
        <end position="66"/>
    </location>
</feature>
<evidence type="ECO:0000256" key="5">
    <source>
        <dbReference type="SAM" id="Phobius"/>
    </source>
</evidence>
<dbReference type="Gene3D" id="3.80.10.10">
    <property type="entry name" value="Ribonuclease Inhibitor"/>
    <property type="match status" value="1"/>
</dbReference>
<keyword evidence="2 4" id="KW-0479">Metal-binding</keyword>